<name>A0A016SLZ9_9BILA</name>
<organism evidence="2 3">
    <name type="scientific">Ancylostoma ceylanicum</name>
    <dbReference type="NCBI Taxonomy" id="53326"/>
    <lineage>
        <taxon>Eukaryota</taxon>
        <taxon>Metazoa</taxon>
        <taxon>Ecdysozoa</taxon>
        <taxon>Nematoda</taxon>
        <taxon>Chromadorea</taxon>
        <taxon>Rhabditida</taxon>
        <taxon>Rhabditina</taxon>
        <taxon>Rhabditomorpha</taxon>
        <taxon>Strongyloidea</taxon>
        <taxon>Ancylostomatidae</taxon>
        <taxon>Ancylostomatinae</taxon>
        <taxon>Ancylostoma</taxon>
    </lineage>
</organism>
<accession>A0A016SLZ9</accession>
<feature type="coiled-coil region" evidence="1">
    <location>
        <begin position="52"/>
        <end position="93"/>
    </location>
</feature>
<proteinExistence type="predicted"/>
<evidence type="ECO:0000256" key="1">
    <source>
        <dbReference type="SAM" id="Coils"/>
    </source>
</evidence>
<keyword evidence="1" id="KW-0175">Coiled coil</keyword>
<evidence type="ECO:0000313" key="3">
    <source>
        <dbReference type="Proteomes" id="UP000024635"/>
    </source>
</evidence>
<reference evidence="3" key="1">
    <citation type="journal article" date="2015" name="Nat. Genet.">
        <title>The genome and transcriptome of the zoonotic hookworm Ancylostoma ceylanicum identify infection-specific gene families.</title>
        <authorList>
            <person name="Schwarz E.M."/>
            <person name="Hu Y."/>
            <person name="Antoshechkin I."/>
            <person name="Miller M.M."/>
            <person name="Sternberg P.W."/>
            <person name="Aroian R.V."/>
        </authorList>
    </citation>
    <scope>NUCLEOTIDE SEQUENCE</scope>
    <source>
        <strain evidence="3">HY135</strain>
    </source>
</reference>
<dbReference type="AlphaFoldDB" id="A0A016SLZ9"/>
<dbReference type="EMBL" id="JARK01001542">
    <property type="protein sequence ID" value="EYB91372.1"/>
    <property type="molecule type" value="Genomic_DNA"/>
</dbReference>
<dbReference type="Proteomes" id="UP000024635">
    <property type="component" value="Unassembled WGS sequence"/>
</dbReference>
<sequence length="105" mass="12401">MLVVNRFLRTASVTKEKLLRFTQRYLLFDTIYAILVKYDEVSSATRTNFAEAMKFCEERVKIEKELEKLNKNIDKMSQELGLAEKRIKDEKGAIAQFHKEKRLLV</sequence>
<gene>
    <name evidence="2" type="primary">Acey_s0206.g1957</name>
    <name evidence="2" type="ORF">Y032_0206g1957</name>
</gene>
<comment type="caution">
    <text evidence="2">The sequence shown here is derived from an EMBL/GenBank/DDBJ whole genome shotgun (WGS) entry which is preliminary data.</text>
</comment>
<protein>
    <submittedName>
        <fullName evidence="2">Uncharacterized protein</fullName>
    </submittedName>
</protein>
<evidence type="ECO:0000313" key="2">
    <source>
        <dbReference type="EMBL" id="EYB91372.1"/>
    </source>
</evidence>
<keyword evidence="3" id="KW-1185">Reference proteome</keyword>